<dbReference type="GeneID" id="93641200"/>
<proteinExistence type="predicted"/>
<gene>
    <name evidence="1" type="ORF">BG04_3136</name>
</gene>
<evidence type="ECO:0000313" key="1">
    <source>
        <dbReference type="EMBL" id="AJI20935.1"/>
    </source>
</evidence>
<dbReference type="RefSeq" id="WP_034654174.1">
    <property type="nucleotide sequence ID" value="NZ_BCVB01000007.1"/>
</dbReference>
<dbReference type="AlphaFoldDB" id="A0A0B6A7R8"/>
<organism evidence="1 2">
    <name type="scientific">Priestia megaterium (strain ATCC 14581 / DSM 32 / CCUG 1817 / JCM 2506 / NBRC 15308 / NCIMB 9376 / NCTC 10342 / NRRL B-14308 / VKM B-512 / Ford 19)</name>
    <name type="common">Bacillus megaterium</name>
    <dbReference type="NCBI Taxonomy" id="1348623"/>
    <lineage>
        <taxon>Bacteria</taxon>
        <taxon>Bacillati</taxon>
        <taxon>Bacillota</taxon>
        <taxon>Bacilli</taxon>
        <taxon>Bacillales</taxon>
        <taxon>Bacillaceae</taxon>
        <taxon>Priestia</taxon>
    </lineage>
</organism>
<accession>A0A0B6A7R8</accession>
<dbReference type="HOGENOM" id="CLU_141467_0_0_9"/>
<dbReference type="InterPro" id="IPR019235">
    <property type="entry name" value="DUF2178_TM"/>
</dbReference>
<dbReference type="Proteomes" id="UP000031829">
    <property type="component" value="Chromosome"/>
</dbReference>
<name>A0A0B6A7R8_PRIM2</name>
<reference evidence="1 2" key="1">
    <citation type="journal article" date="2015" name="Genome Announc.">
        <title>Complete genome sequences for 35 biothreat assay-relevant bacillus species.</title>
        <authorList>
            <person name="Johnson S.L."/>
            <person name="Daligault H.E."/>
            <person name="Davenport K.W."/>
            <person name="Jaissle J."/>
            <person name="Frey K.G."/>
            <person name="Ladner J.T."/>
            <person name="Broomall S.M."/>
            <person name="Bishop-Lilly K.A."/>
            <person name="Bruce D.C."/>
            <person name="Gibbons H.S."/>
            <person name="Coyne S.R."/>
            <person name="Lo C.C."/>
            <person name="Meincke L."/>
            <person name="Munk A.C."/>
            <person name="Koroleva G.I."/>
            <person name="Rosenzweig C.N."/>
            <person name="Palacios G.F."/>
            <person name="Redden C.L."/>
            <person name="Minogue T.D."/>
            <person name="Chain P.S."/>
        </authorList>
    </citation>
    <scope>NUCLEOTIDE SEQUENCE [LARGE SCALE GENOMIC DNA]</scope>
    <source>
        <strain evidence="2">ATCC 14581 / DSM 32 / JCM 2506 / NBRC 15308 / NCIMB 9376 / NCTC 10342 / NRRL B-14308 / VKM B-512</strain>
    </source>
</reference>
<dbReference type="Pfam" id="PF09946">
    <property type="entry name" value="DUF2178"/>
    <property type="match status" value="1"/>
</dbReference>
<evidence type="ECO:0000313" key="2">
    <source>
        <dbReference type="Proteomes" id="UP000031829"/>
    </source>
</evidence>
<dbReference type="EMBL" id="CP009920">
    <property type="protein sequence ID" value="AJI20935.1"/>
    <property type="molecule type" value="Genomic_DNA"/>
</dbReference>
<dbReference type="KEGG" id="bmeg:BG04_3136"/>
<sequence length="156" mass="17976">MLSNVIKSYLLNVVSLLCVGWFLYDFLSLNIQFSEVMTHPEPPWEITMSIGSFASLIVLLIVSFFYYRARKKTKNVSPLLFPFEFAEEDEREKMITAEACKKAFVFLLFSIPIGAILIAFYPLLPNSFSFYPIAVLLLLSLVQLTVYYVSISKIYR</sequence>
<protein>
    <submittedName>
        <fullName evidence="1">Putative membrane protein</fullName>
    </submittedName>
</protein>